<sequence length="287" mass="31219">MLRVIGVGDNVCDKYRHLGLMFPGGQALNVAVYCRMKGCDAAYLGVFGTDAVAEHVMKTLTRLQVDFSHSRQTEGENGYAVIDLVNGDRVFVTSNRGGVLREHPIQLNEGDLEYLAGFDLIHTSNNSYIESQLPAMASLGRFVSYDFSGTWRDRERTQSICRWVDCGFLSCSGLTQEEVREQLTEIVRLGCGIAVATMGGDGAMVWDGESFYQARAKPVEVVDTLGAGDSYAAGFLMAYLTEIVPKQLSKGSGAYREKMEKAIAAASELSAKTCGRPGAFGFETQLA</sequence>
<name>A0A928Q5Z4_9FIRM</name>
<proteinExistence type="inferred from homology"/>
<protein>
    <submittedName>
        <fullName evidence="5">Fructoselysine 6-kinase</fullName>
    </submittedName>
</protein>
<keyword evidence="3" id="KW-0418">Kinase</keyword>
<organism evidence="5 6">
    <name type="scientific">Faecalispora sporosphaeroides</name>
    <dbReference type="NCBI Taxonomy" id="1549"/>
    <lineage>
        <taxon>Bacteria</taxon>
        <taxon>Bacillati</taxon>
        <taxon>Bacillota</taxon>
        <taxon>Clostridia</taxon>
        <taxon>Eubacteriales</taxon>
        <taxon>Oscillospiraceae</taxon>
        <taxon>Faecalispora</taxon>
    </lineage>
</organism>
<evidence type="ECO:0000256" key="1">
    <source>
        <dbReference type="ARBA" id="ARBA00010688"/>
    </source>
</evidence>
<evidence type="ECO:0000256" key="2">
    <source>
        <dbReference type="ARBA" id="ARBA00022679"/>
    </source>
</evidence>
<accession>A0A928Q5Z4</accession>
<feature type="domain" description="Carbohydrate kinase PfkB" evidence="4">
    <location>
        <begin position="22"/>
        <end position="279"/>
    </location>
</feature>
<dbReference type="InterPro" id="IPR050306">
    <property type="entry name" value="PfkB_Carbo_kinase"/>
</dbReference>
<dbReference type="PANTHER" id="PTHR43085:SF41">
    <property type="entry name" value="FRUCTOSELYSINE 6-KINASE"/>
    <property type="match status" value="1"/>
</dbReference>
<dbReference type="AlphaFoldDB" id="A0A928Q5Z4"/>
<dbReference type="GO" id="GO:0016301">
    <property type="term" value="F:kinase activity"/>
    <property type="evidence" value="ECO:0007669"/>
    <property type="project" value="UniProtKB-KW"/>
</dbReference>
<evidence type="ECO:0000313" key="5">
    <source>
        <dbReference type="EMBL" id="MBE6834330.1"/>
    </source>
</evidence>
<reference evidence="5" key="1">
    <citation type="submission" date="2019-04" db="EMBL/GenBank/DDBJ databases">
        <title>Evolution of Biomass-Degrading Anaerobic Consortia Revealed by Metagenomics.</title>
        <authorList>
            <person name="Peng X."/>
        </authorList>
    </citation>
    <scope>NUCLEOTIDE SEQUENCE</scope>
    <source>
        <strain evidence="5">SIG551</strain>
    </source>
</reference>
<dbReference type="CDD" id="cd01940">
    <property type="entry name" value="Fructoselysine_kinase_like"/>
    <property type="match status" value="1"/>
</dbReference>
<dbReference type="Pfam" id="PF00294">
    <property type="entry name" value="PfkB"/>
    <property type="match status" value="1"/>
</dbReference>
<gene>
    <name evidence="5" type="ORF">E7512_12260</name>
</gene>
<dbReference type="RefSeq" id="WP_020073787.1">
    <property type="nucleotide sequence ID" value="NZ_JBKWRC010000003.1"/>
</dbReference>
<dbReference type="PROSITE" id="PS00584">
    <property type="entry name" value="PFKB_KINASES_2"/>
    <property type="match status" value="1"/>
</dbReference>
<evidence type="ECO:0000256" key="3">
    <source>
        <dbReference type="ARBA" id="ARBA00022777"/>
    </source>
</evidence>
<evidence type="ECO:0000259" key="4">
    <source>
        <dbReference type="Pfam" id="PF00294"/>
    </source>
</evidence>
<dbReference type="SUPFAM" id="SSF53613">
    <property type="entry name" value="Ribokinase-like"/>
    <property type="match status" value="1"/>
</dbReference>
<dbReference type="PANTHER" id="PTHR43085">
    <property type="entry name" value="HEXOKINASE FAMILY MEMBER"/>
    <property type="match status" value="1"/>
</dbReference>
<dbReference type="Gene3D" id="3.40.1190.20">
    <property type="match status" value="1"/>
</dbReference>
<comment type="similarity">
    <text evidence="1">Belongs to the carbohydrate kinase PfkB family.</text>
</comment>
<dbReference type="InterPro" id="IPR029056">
    <property type="entry name" value="Ribokinase-like"/>
</dbReference>
<dbReference type="InterPro" id="IPR011611">
    <property type="entry name" value="PfkB_dom"/>
</dbReference>
<dbReference type="Proteomes" id="UP000754750">
    <property type="component" value="Unassembled WGS sequence"/>
</dbReference>
<evidence type="ECO:0000313" key="6">
    <source>
        <dbReference type="Proteomes" id="UP000754750"/>
    </source>
</evidence>
<keyword evidence="2" id="KW-0808">Transferase</keyword>
<comment type="caution">
    <text evidence="5">The sequence shown here is derived from an EMBL/GenBank/DDBJ whole genome shotgun (WGS) entry which is preliminary data.</text>
</comment>
<dbReference type="EMBL" id="SVNY01000006">
    <property type="protein sequence ID" value="MBE6834330.1"/>
    <property type="molecule type" value="Genomic_DNA"/>
</dbReference>
<dbReference type="InterPro" id="IPR002173">
    <property type="entry name" value="Carboh/pur_kinase_PfkB_CS"/>
</dbReference>